<dbReference type="GO" id="GO:0060567">
    <property type="term" value="P:negative regulation of termination of DNA-templated transcription"/>
    <property type="evidence" value="ECO:0007669"/>
    <property type="project" value="InterPro"/>
</dbReference>
<evidence type="ECO:0008006" key="7">
    <source>
        <dbReference type="Google" id="ProtNLM"/>
    </source>
</evidence>
<reference evidence="5 6" key="1">
    <citation type="submission" date="2016-10" db="EMBL/GenBank/DDBJ databases">
        <title>Comparative genome analysis of multiple Pseudomonas spp. focuses on biocontrol and plant growth promoting traits.</title>
        <authorList>
            <person name="Tao X.-Y."/>
            <person name="Taylor C.G."/>
        </authorList>
    </citation>
    <scope>NUCLEOTIDE SEQUENCE [LARGE SCALE GENOMIC DNA]</scope>
    <source>
        <strain evidence="5 6">38D7</strain>
    </source>
</reference>
<keyword evidence="3" id="KW-0238">DNA-binding</keyword>
<comment type="caution">
    <text evidence="5">The sequence shown here is derived from an EMBL/GenBank/DDBJ whole genome shotgun (WGS) entry which is preliminary data.</text>
</comment>
<evidence type="ECO:0000256" key="1">
    <source>
        <dbReference type="ARBA" id="ARBA00010234"/>
    </source>
</evidence>
<gene>
    <name evidence="5" type="ORF">BK660_21840</name>
</gene>
<dbReference type="GO" id="GO:0003677">
    <property type="term" value="F:DNA binding"/>
    <property type="evidence" value="ECO:0007669"/>
    <property type="project" value="UniProtKB-KW"/>
</dbReference>
<dbReference type="InterPro" id="IPR010534">
    <property type="entry name" value="Phage_933W_GpQ"/>
</dbReference>
<evidence type="ECO:0000256" key="3">
    <source>
        <dbReference type="ARBA" id="ARBA00023125"/>
    </source>
</evidence>
<evidence type="ECO:0000256" key="4">
    <source>
        <dbReference type="ARBA" id="ARBA00023163"/>
    </source>
</evidence>
<protein>
    <recommendedName>
        <fullName evidence="7">Antitermination protein Q</fullName>
    </recommendedName>
</protein>
<evidence type="ECO:0000313" key="5">
    <source>
        <dbReference type="EMBL" id="RON17934.1"/>
    </source>
</evidence>
<sequence>MRDAEDLLTQWGRWSRQQVGIPRCTSPSYVLMRDNVEQMDSLPAASITDDDALMIDRFVALMGRRKPDMADCIRVYYRGLDKTMAEVGKELGLARLKVRELIIAGHAFIEGCLEVRVAA</sequence>
<organism evidence="5 6">
    <name type="scientific">Pseudomonas brassicacearum</name>
    <dbReference type="NCBI Taxonomy" id="930166"/>
    <lineage>
        <taxon>Bacteria</taxon>
        <taxon>Pseudomonadati</taxon>
        <taxon>Pseudomonadota</taxon>
        <taxon>Gammaproteobacteria</taxon>
        <taxon>Pseudomonadales</taxon>
        <taxon>Pseudomonadaceae</taxon>
        <taxon>Pseudomonas</taxon>
    </lineage>
</organism>
<evidence type="ECO:0000313" key="6">
    <source>
        <dbReference type="Proteomes" id="UP000285636"/>
    </source>
</evidence>
<keyword evidence="4" id="KW-0804">Transcription</keyword>
<dbReference type="AlphaFoldDB" id="A0A423HXH9"/>
<keyword evidence="2" id="KW-0805">Transcription regulation</keyword>
<comment type="similarity">
    <text evidence="1">Belongs to the phage antitermination Q type 1 family.</text>
</comment>
<accession>A0A423HXH9</accession>
<dbReference type="Pfam" id="PF06530">
    <property type="entry name" value="Phage_antitermQ"/>
    <property type="match status" value="1"/>
</dbReference>
<dbReference type="EMBL" id="MOBK01000009">
    <property type="protein sequence ID" value="RON17934.1"/>
    <property type="molecule type" value="Genomic_DNA"/>
</dbReference>
<dbReference type="RefSeq" id="WP_123435210.1">
    <property type="nucleotide sequence ID" value="NZ_MOBK01000009.1"/>
</dbReference>
<dbReference type="Proteomes" id="UP000285636">
    <property type="component" value="Unassembled WGS sequence"/>
</dbReference>
<name>A0A423HXH9_9PSED</name>
<evidence type="ECO:0000256" key="2">
    <source>
        <dbReference type="ARBA" id="ARBA00023015"/>
    </source>
</evidence>
<proteinExistence type="inferred from homology"/>